<evidence type="ECO:0000256" key="1">
    <source>
        <dbReference type="ARBA" id="ARBA00006962"/>
    </source>
</evidence>
<dbReference type="PANTHER" id="PTHR48050">
    <property type="entry name" value="STEROL 3-BETA-GLUCOSYLTRANSFERASE"/>
    <property type="match status" value="1"/>
</dbReference>
<dbReference type="InterPro" id="IPR010610">
    <property type="entry name" value="EryCIII-like_C"/>
</dbReference>
<keyword evidence="2" id="KW-0328">Glycosyltransferase</keyword>
<dbReference type="InterPro" id="IPR048284">
    <property type="entry name" value="EryCIII-like_N"/>
</dbReference>
<dbReference type="InterPro" id="IPR002213">
    <property type="entry name" value="UDP_glucos_trans"/>
</dbReference>
<dbReference type="Pfam" id="PF06722">
    <property type="entry name" value="EryCIII-like_C"/>
    <property type="match status" value="1"/>
</dbReference>
<dbReference type="PANTHER" id="PTHR48050:SF13">
    <property type="entry name" value="STEROL 3-BETA-GLUCOSYLTRANSFERASE UGT80A2"/>
    <property type="match status" value="1"/>
</dbReference>
<dbReference type="Proteomes" id="UP000766698">
    <property type="component" value="Unassembled WGS sequence"/>
</dbReference>
<dbReference type="SUPFAM" id="SSF53756">
    <property type="entry name" value="UDP-Glycosyltransferase/glycogen phosphorylase"/>
    <property type="match status" value="1"/>
</dbReference>
<evidence type="ECO:0000259" key="4">
    <source>
        <dbReference type="Pfam" id="PF06722"/>
    </source>
</evidence>
<dbReference type="InterPro" id="IPR050426">
    <property type="entry name" value="Glycosyltransferase_28"/>
</dbReference>
<keyword evidence="3" id="KW-0808">Transferase</keyword>
<dbReference type="CDD" id="cd03784">
    <property type="entry name" value="GT1_Gtf-like"/>
    <property type="match status" value="1"/>
</dbReference>
<proteinExistence type="inferred from homology"/>
<protein>
    <submittedName>
        <fullName evidence="6">DUF1205 domain-containing protein</fullName>
    </submittedName>
</protein>
<evidence type="ECO:0000313" key="7">
    <source>
        <dbReference type="Proteomes" id="UP000766698"/>
    </source>
</evidence>
<keyword evidence="7" id="KW-1185">Reference proteome</keyword>
<evidence type="ECO:0000256" key="2">
    <source>
        <dbReference type="ARBA" id="ARBA00022676"/>
    </source>
</evidence>
<organism evidence="6 7">
    <name type="scientific">Streptomyces durbertensis</name>
    <dbReference type="NCBI Taxonomy" id="2448886"/>
    <lineage>
        <taxon>Bacteria</taxon>
        <taxon>Bacillati</taxon>
        <taxon>Actinomycetota</taxon>
        <taxon>Actinomycetes</taxon>
        <taxon>Kitasatosporales</taxon>
        <taxon>Streptomycetaceae</taxon>
        <taxon>Streptomyces</taxon>
    </lineage>
</organism>
<evidence type="ECO:0000313" key="6">
    <source>
        <dbReference type="EMBL" id="MBB1243016.1"/>
    </source>
</evidence>
<sequence length="384" mass="41515">MRILFITGGGSATVFALVPLVSAARLAGHEVVVAAPEESVKVVCDLGLPAVSVTELGIYRAMFWDRQGNRLAPPQGEEQEMDMAGRGFARLAVSSYPALEELARSWRPDLVVGGSHTHAAPLLAHQFRIPFVRQAWDIHERTEVDWLAATDELRPELDKLGLERIPEGDLYVETTPPSLRPDDAEPAQMMRWLPGNLQVPLEPALYARGERPRILLTSGSRSTLVPTLGSAFFRRLLDNPALADAELVAATSEEVASELEAEYPGRLLRAGWVPLDAVLPSCDLLIHHGGGVTTMNALNAGVPQLVLPEMASSAIPIRRVDAYGASITLPSAEEPAEDVAAAVRTLLSDSSYRERARELSEEIAAQPLPTEVVGVLEKLTAASR</sequence>
<reference evidence="7" key="1">
    <citation type="journal article" date="2020" name="Syst. Appl. Microbiol.">
        <title>Streptomyces alkaliterrae sp. nov., isolated from an alkaline soil, and emended descriptions of Streptomyces alkaliphilus, Streptomyces calidiresistens and Streptomyces durbertensis.</title>
        <authorList>
            <person name="Swiecimska M."/>
            <person name="Golinska P."/>
            <person name="Nouioui I."/>
            <person name="Wypij M."/>
            <person name="Rai M."/>
            <person name="Sangal V."/>
            <person name="Goodfellow M."/>
        </authorList>
    </citation>
    <scope>NUCLEOTIDE SEQUENCE [LARGE SCALE GENOMIC DNA]</scope>
    <source>
        <strain evidence="7">DSM 104538</strain>
    </source>
</reference>
<dbReference type="EMBL" id="WMLF01000047">
    <property type="protein sequence ID" value="MBB1243016.1"/>
    <property type="molecule type" value="Genomic_DNA"/>
</dbReference>
<comment type="similarity">
    <text evidence="1">Belongs to the glycosyltransferase 28 family.</text>
</comment>
<feature type="domain" description="Erythromycin biosynthesis protein CIII-like C-terminal" evidence="4">
    <location>
        <begin position="235"/>
        <end position="379"/>
    </location>
</feature>
<evidence type="ECO:0000256" key="3">
    <source>
        <dbReference type="ARBA" id="ARBA00022679"/>
    </source>
</evidence>
<evidence type="ECO:0000259" key="5">
    <source>
        <dbReference type="Pfam" id="PF21036"/>
    </source>
</evidence>
<accession>A0ABR6ECH2</accession>
<gene>
    <name evidence="6" type="ORF">GL263_05470</name>
</gene>
<dbReference type="Gene3D" id="3.40.50.2000">
    <property type="entry name" value="Glycogen Phosphorylase B"/>
    <property type="match status" value="2"/>
</dbReference>
<comment type="caution">
    <text evidence="6">The sequence shown here is derived from an EMBL/GenBank/DDBJ whole genome shotgun (WGS) entry which is preliminary data.</text>
</comment>
<dbReference type="Pfam" id="PF21036">
    <property type="entry name" value="EryCIII-like_N"/>
    <property type="match status" value="1"/>
</dbReference>
<dbReference type="RefSeq" id="WP_182854421.1">
    <property type="nucleotide sequence ID" value="NZ_WMLF01000047.1"/>
</dbReference>
<feature type="domain" description="Erythromycin biosynthesis protein CIII-like N-terminal" evidence="5">
    <location>
        <begin position="23"/>
        <end position="219"/>
    </location>
</feature>
<name>A0ABR6ECH2_9ACTN</name>